<dbReference type="SUPFAM" id="SSF52980">
    <property type="entry name" value="Restriction endonuclease-like"/>
    <property type="match status" value="1"/>
</dbReference>
<dbReference type="AlphaFoldDB" id="A0A174HV38"/>
<dbReference type="OrthoDB" id="9808428at2"/>
<dbReference type="Proteomes" id="UP000095544">
    <property type="component" value="Unassembled WGS sequence"/>
</dbReference>
<dbReference type="GO" id="GO:0003677">
    <property type="term" value="F:DNA binding"/>
    <property type="evidence" value="ECO:0007669"/>
    <property type="project" value="InterPro"/>
</dbReference>
<dbReference type="InterPro" id="IPR010982">
    <property type="entry name" value="Lambda_DNA-bd_dom_sf"/>
</dbReference>
<dbReference type="Pfam" id="PF05685">
    <property type="entry name" value="Uma2"/>
    <property type="match status" value="1"/>
</dbReference>
<dbReference type="STRING" id="39482.ERS852491_03284"/>
<dbReference type="SMART" id="SM00530">
    <property type="entry name" value="HTH_XRE"/>
    <property type="match status" value="1"/>
</dbReference>
<dbReference type="Gene3D" id="3.90.1570.10">
    <property type="entry name" value="tt1808, chain A"/>
    <property type="match status" value="1"/>
</dbReference>
<dbReference type="PANTHER" id="PTHR34107">
    <property type="entry name" value="SLL0198 PROTEIN-RELATED"/>
    <property type="match status" value="1"/>
</dbReference>
<dbReference type="Gene3D" id="1.10.260.40">
    <property type="entry name" value="lambda repressor-like DNA-binding domains"/>
    <property type="match status" value="1"/>
</dbReference>
<gene>
    <name evidence="2" type="ORF">ERS852491_03284</name>
</gene>
<dbReference type="Pfam" id="PF01381">
    <property type="entry name" value="HTH_3"/>
    <property type="match status" value="1"/>
</dbReference>
<proteinExistence type="predicted"/>
<accession>A0A174HV38</accession>
<reference evidence="2 3" key="1">
    <citation type="submission" date="2015-09" db="EMBL/GenBank/DDBJ databases">
        <authorList>
            <consortium name="Pathogen Informatics"/>
        </authorList>
    </citation>
    <scope>NUCLEOTIDE SEQUENCE [LARGE SCALE GENOMIC DNA]</scope>
    <source>
        <strain evidence="2 3">2789STDY5834876</strain>
    </source>
</reference>
<dbReference type="PANTHER" id="PTHR34107:SF4">
    <property type="entry name" value="SLL1222 PROTEIN"/>
    <property type="match status" value="1"/>
</dbReference>
<dbReference type="InterPro" id="IPR008538">
    <property type="entry name" value="Uma2"/>
</dbReference>
<dbReference type="RefSeq" id="WP_055154283.1">
    <property type="nucleotide sequence ID" value="NZ_CYZU01000034.1"/>
</dbReference>
<dbReference type="InterPro" id="IPR012296">
    <property type="entry name" value="Nuclease_put_TT1808"/>
</dbReference>
<feature type="domain" description="HTH cro/C1-type" evidence="1">
    <location>
        <begin position="6"/>
        <end position="61"/>
    </location>
</feature>
<name>A0A174HV38_9FIRM</name>
<organism evidence="2 3">
    <name type="scientific">Faecalicatena contorta</name>
    <dbReference type="NCBI Taxonomy" id="39482"/>
    <lineage>
        <taxon>Bacteria</taxon>
        <taxon>Bacillati</taxon>
        <taxon>Bacillota</taxon>
        <taxon>Clostridia</taxon>
        <taxon>Lachnospirales</taxon>
        <taxon>Lachnospiraceae</taxon>
        <taxon>Faecalicatena</taxon>
    </lineage>
</organism>
<dbReference type="CDD" id="cd06260">
    <property type="entry name" value="DUF820-like"/>
    <property type="match status" value="1"/>
</dbReference>
<evidence type="ECO:0000313" key="2">
    <source>
        <dbReference type="EMBL" id="CUO78091.1"/>
    </source>
</evidence>
<sequence length="253" mass="28862">MTIQEMKQKKKEKGYTYAQIAELSGVPLGTVQKIFNGETENPRYATILALENVFKEPAVVREASAYHAGSEPGMYTVDDYRALPDDQRVELIDGYFYDMAAPNTFHQLIAGELYRQIANYIVEQDGECTPFISPVDVQLDNDEKTMLQPDIAIVCNPGQIVRRNIMGAPDFVLEVISPGSRRKDYIIKLHKYEDAGVREYWLVDPNQKVVLVYFFEDEACPIIYPIDADIPVHIFDGKLVLKMCRIAKWAEQE</sequence>
<evidence type="ECO:0000313" key="3">
    <source>
        <dbReference type="Proteomes" id="UP000095544"/>
    </source>
</evidence>
<protein>
    <submittedName>
        <fullName evidence="2">Uncharacterized protein conserved in cyanobacteria</fullName>
    </submittedName>
</protein>
<dbReference type="InterPro" id="IPR011335">
    <property type="entry name" value="Restrct_endonuc-II-like"/>
</dbReference>
<evidence type="ECO:0000259" key="1">
    <source>
        <dbReference type="PROSITE" id="PS50943"/>
    </source>
</evidence>
<dbReference type="InterPro" id="IPR001387">
    <property type="entry name" value="Cro/C1-type_HTH"/>
</dbReference>
<dbReference type="SUPFAM" id="SSF47413">
    <property type="entry name" value="lambda repressor-like DNA-binding domains"/>
    <property type="match status" value="1"/>
</dbReference>
<dbReference type="PROSITE" id="PS50943">
    <property type="entry name" value="HTH_CROC1"/>
    <property type="match status" value="1"/>
</dbReference>
<dbReference type="CDD" id="cd00093">
    <property type="entry name" value="HTH_XRE"/>
    <property type="match status" value="1"/>
</dbReference>
<dbReference type="EMBL" id="CYZU01000034">
    <property type="protein sequence ID" value="CUO78091.1"/>
    <property type="molecule type" value="Genomic_DNA"/>
</dbReference>